<dbReference type="RefSeq" id="WP_219759316.1">
    <property type="nucleotide sequence ID" value="NZ_JAHXRS010000008.1"/>
</dbReference>
<name>A0ABS6ZX67_9DEIN</name>
<comment type="caution">
    <text evidence="2">The sequence shown here is derived from an EMBL/GenBank/DDBJ whole genome shotgun (WGS) entry which is preliminary data.</text>
</comment>
<dbReference type="EMBL" id="JAHXRS010000008">
    <property type="protein sequence ID" value="MBW6394645.1"/>
    <property type="molecule type" value="Genomic_DNA"/>
</dbReference>
<evidence type="ECO:0000256" key="1">
    <source>
        <dbReference type="SAM" id="Phobius"/>
    </source>
</evidence>
<organism evidence="2 3">
    <name type="scientific">Thermus brevis</name>
    <dbReference type="NCBI Taxonomy" id="2862456"/>
    <lineage>
        <taxon>Bacteria</taxon>
        <taxon>Thermotogati</taxon>
        <taxon>Deinococcota</taxon>
        <taxon>Deinococci</taxon>
        <taxon>Thermales</taxon>
        <taxon>Thermaceae</taxon>
        <taxon>Thermus</taxon>
    </lineage>
</organism>
<protein>
    <submittedName>
        <fullName evidence="2">Uncharacterized protein</fullName>
    </submittedName>
</protein>
<keyword evidence="1" id="KW-0472">Membrane</keyword>
<gene>
    <name evidence="2" type="ORF">KZX47_05690</name>
</gene>
<reference evidence="2 3" key="1">
    <citation type="submission" date="2021-07" db="EMBL/GenBank/DDBJ databases">
        <title>Thermus aquaticus gen. n. and sp. n., a nonsporulating extreme thermophile.</title>
        <authorList>
            <person name="Hu C.-J."/>
            <person name="Li W.-J."/>
            <person name="Xian W.-D."/>
        </authorList>
    </citation>
    <scope>NUCLEOTIDE SEQUENCE [LARGE SCALE GENOMIC DNA]</scope>
    <source>
        <strain evidence="2 3">SYSU G05001</strain>
    </source>
</reference>
<sequence length="55" mass="6081">MDVLAELATLLPRLAPGMGLVLLAYRIGDWWQEENGTSASFLPLVAALAYFLFVR</sequence>
<keyword evidence="1" id="KW-0812">Transmembrane</keyword>
<accession>A0ABS6ZX67</accession>
<keyword evidence="3" id="KW-1185">Reference proteome</keyword>
<evidence type="ECO:0000313" key="3">
    <source>
        <dbReference type="Proteomes" id="UP000724268"/>
    </source>
</evidence>
<evidence type="ECO:0000313" key="2">
    <source>
        <dbReference type="EMBL" id="MBW6394645.1"/>
    </source>
</evidence>
<proteinExistence type="predicted"/>
<dbReference type="Proteomes" id="UP000724268">
    <property type="component" value="Unassembled WGS sequence"/>
</dbReference>
<keyword evidence="1" id="KW-1133">Transmembrane helix</keyword>
<feature type="transmembrane region" description="Helical" evidence="1">
    <location>
        <begin position="37"/>
        <end position="54"/>
    </location>
</feature>